<dbReference type="RefSeq" id="WP_275474223.1">
    <property type="nucleotide sequence ID" value="NZ_CP162940.1"/>
</dbReference>
<proteinExistence type="predicted"/>
<keyword evidence="3" id="KW-1185">Reference proteome</keyword>
<dbReference type="Proteomes" id="UP001579974">
    <property type="component" value="Unassembled WGS sequence"/>
</dbReference>
<accession>A0ABV5AK75</accession>
<sequence>MIINVASLVNDAIVCFGVGGTLLGVSKTKWFMAAMTFANGEKAAIVKGAEELVHTPIVKTIEAKFHHELNSAASDVKKFALSTYAQAAIQGAQKEYESLSPSEQAAAIAFVKSHMPKSAEATEKEIVAALKDAPTLAKMFEGDATFAKAKELTDLLSKASAPDVSNTTQDSPVSDGQATATAVS</sequence>
<dbReference type="EMBL" id="JBDXSU010000026">
    <property type="protein sequence ID" value="MFB5192642.1"/>
    <property type="molecule type" value="Genomic_DNA"/>
</dbReference>
<feature type="region of interest" description="Disordered" evidence="1">
    <location>
        <begin position="158"/>
        <end position="184"/>
    </location>
</feature>
<evidence type="ECO:0000256" key="1">
    <source>
        <dbReference type="SAM" id="MobiDB-lite"/>
    </source>
</evidence>
<gene>
    <name evidence="2" type="ORF">KKP3000_001851</name>
</gene>
<comment type="caution">
    <text evidence="2">The sequence shown here is derived from an EMBL/GenBank/DDBJ whole genome shotgun (WGS) entry which is preliminary data.</text>
</comment>
<evidence type="ECO:0000313" key="3">
    <source>
        <dbReference type="Proteomes" id="UP001579974"/>
    </source>
</evidence>
<protein>
    <submittedName>
        <fullName evidence="2">Uncharacterized protein</fullName>
    </submittedName>
</protein>
<feature type="compositionally biased region" description="Polar residues" evidence="1">
    <location>
        <begin position="163"/>
        <end position="184"/>
    </location>
</feature>
<reference evidence="2 3" key="1">
    <citation type="journal article" date="2024" name="Int. J. Mol. Sci.">
        <title>Exploration of Alicyclobacillus spp. Genome in Search of Antibiotic Resistance.</title>
        <authorList>
            <person name="Bucka-Kolendo J."/>
            <person name="Kiousi D.E."/>
            <person name="Dekowska A."/>
            <person name="Mikolajczuk-Szczyrba A."/>
            <person name="Karadedos D.M."/>
            <person name="Michael P."/>
            <person name="Galanis A."/>
            <person name="Sokolowska B."/>
        </authorList>
    </citation>
    <scope>NUCLEOTIDE SEQUENCE [LARGE SCALE GENOMIC DNA]</scope>
    <source>
        <strain evidence="2 3">KKP 3000</strain>
    </source>
</reference>
<evidence type="ECO:0000313" key="2">
    <source>
        <dbReference type="EMBL" id="MFB5192642.1"/>
    </source>
</evidence>
<name>A0ABV5AK75_9BACL</name>
<organism evidence="2 3">
    <name type="scientific">Alicyclobacillus fastidiosus</name>
    <dbReference type="NCBI Taxonomy" id="392011"/>
    <lineage>
        <taxon>Bacteria</taxon>
        <taxon>Bacillati</taxon>
        <taxon>Bacillota</taxon>
        <taxon>Bacilli</taxon>
        <taxon>Bacillales</taxon>
        <taxon>Alicyclobacillaceae</taxon>
        <taxon>Alicyclobacillus</taxon>
    </lineage>
</organism>